<gene>
    <name evidence="2" type="ORF">GCM10011498_02980</name>
</gene>
<sequence>MTALKKYQRLEAIGLWKESEADQRREVIVSFGASSLVLSDANGKPLTHWSLAAVRSLTAGDGPRLYSPDQSGSETLEIDDETMNGAIEEVRRAIRKTGPHPGRLRWGLGAVFLALSLGILLFWLPSISADYATRILPAAKAHQIGQKVLRQTDVLTGTACQDPLGQAALEKFQNWLLPDGGEIHIVDLGARFAAHLPGGNILLNRVLVEENAGPEIAAGFVLRERAIAAQDDPMQRMFRKIGTRRTLTFIANGDLPDDALAGYARQVLTAPLIRADTETLLAVFKQAQMTSTPYAYALDASGESTAELIARDPYPEDYRLALKDAEWIALQSICGDD</sequence>
<evidence type="ECO:0000256" key="1">
    <source>
        <dbReference type="SAM" id="Phobius"/>
    </source>
</evidence>
<name>A0A916VMS4_9RHOB</name>
<keyword evidence="1" id="KW-0812">Transmembrane</keyword>
<keyword evidence="1" id="KW-1133">Transmembrane helix</keyword>
<dbReference type="RefSeq" id="WP_188670235.1">
    <property type="nucleotide sequence ID" value="NZ_BMKA01000001.1"/>
</dbReference>
<protein>
    <submittedName>
        <fullName evidence="2">Uncharacterized protein</fullName>
    </submittedName>
</protein>
<evidence type="ECO:0000313" key="2">
    <source>
        <dbReference type="EMBL" id="GGA06664.1"/>
    </source>
</evidence>
<dbReference type="Proteomes" id="UP000628017">
    <property type="component" value="Unassembled WGS sequence"/>
</dbReference>
<proteinExistence type="predicted"/>
<dbReference type="AlphaFoldDB" id="A0A916VMS4"/>
<keyword evidence="3" id="KW-1185">Reference proteome</keyword>
<evidence type="ECO:0000313" key="3">
    <source>
        <dbReference type="Proteomes" id="UP000628017"/>
    </source>
</evidence>
<organism evidence="2 3">
    <name type="scientific">Neptunicoccus cionae</name>
    <dbReference type="NCBI Taxonomy" id="2035344"/>
    <lineage>
        <taxon>Bacteria</taxon>
        <taxon>Pseudomonadati</taxon>
        <taxon>Pseudomonadota</taxon>
        <taxon>Alphaproteobacteria</taxon>
        <taxon>Rhodobacterales</taxon>
        <taxon>Paracoccaceae</taxon>
        <taxon>Neptunicoccus</taxon>
    </lineage>
</organism>
<reference evidence="2" key="2">
    <citation type="submission" date="2020-09" db="EMBL/GenBank/DDBJ databases">
        <authorList>
            <person name="Sun Q."/>
            <person name="Zhou Y."/>
        </authorList>
    </citation>
    <scope>NUCLEOTIDE SEQUENCE</scope>
    <source>
        <strain evidence="2">CGMCC 1.15880</strain>
    </source>
</reference>
<dbReference type="EMBL" id="BMKA01000001">
    <property type="protein sequence ID" value="GGA06664.1"/>
    <property type="molecule type" value="Genomic_DNA"/>
</dbReference>
<keyword evidence="1" id="KW-0472">Membrane</keyword>
<feature type="transmembrane region" description="Helical" evidence="1">
    <location>
        <begin position="104"/>
        <end position="124"/>
    </location>
</feature>
<comment type="caution">
    <text evidence="2">The sequence shown here is derived from an EMBL/GenBank/DDBJ whole genome shotgun (WGS) entry which is preliminary data.</text>
</comment>
<reference evidence="2" key="1">
    <citation type="journal article" date="2014" name="Int. J. Syst. Evol. Microbiol.">
        <title>Complete genome sequence of Corynebacterium casei LMG S-19264T (=DSM 44701T), isolated from a smear-ripened cheese.</title>
        <authorList>
            <consortium name="US DOE Joint Genome Institute (JGI-PGF)"/>
            <person name="Walter F."/>
            <person name="Albersmeier A."/>
            <person name="Kalinowski J."/>
            <person name="Ruckert C."/>
        </authorList>
    </citation>
    <scope>NUCLEOTIDE SEQUENCE</scope>
    <source>
        <strain evidence="2">CGMCC 1.15880</strain>
    </source>
</reference>
<accession>A0A916VMS4</accession>